<accession>A0A5B7GZR8</accession>
<protein>
    <submittedName>
        <fullName evidence="2">Uncharacterized protein</fullName>
    </submittedName>
</protein>
<evidence type="ECO:0000313" key="2">
    <source>
        <dbReference type="EMBL" id="MPC65821.1"/>
    </source>
</evidence>
<comment type="caution">
    <text evidence="2">The sequence shown here is derived from an EMBL/GenBank/DDBJ whole genome shotgun (WGS) entry which is preliminary data.</text>
</comment>
<dbReference type="EMBL" id="VSRR010023891">
    <property type="protein sequence ID" value="MPC65821.1"/>
    <property type="molecule type" value="Genomic_DNA"/>
</dbReference>
<keyword evidence="3" id="KW-1185">Reference proteome</keyword>
<name>A0A5B7GZR8_PORTR</name>
<evidence type="ECO:0000256" key="1">
    <source>
        <dbReference type="SAM" id="MobiDB-lite"/>
    </source>
</evidence>
<evidence type="ECO:0000313" key="3">
    <source>
        <dbReference type="Proteomes" id="UP000324222"/>
    </source>
</evidence>
<sequence length="279" mass="29765">MGALFENPLLNPEERLFLDRHRLWQLDQKPVTPHLLREHEVRILSAESTTKQGLTSTISNVVLLGEHHSPQSKATSTPRIRFHGLVCSALGLGGREATSPIGAPTATTADLPHHTDNGERPAPASMLAVPTLSVPPDTTPHSLGAPAGPYPASMAACSPLQQKSNAFCEYSGWVSTGLAPRMAGALVGCQNRPPWPHLALGVSSMSLCYPFIQTVQKQGTKRSDPFLAISEDIFAEVTHRSLFLSARYVSGGENNWVAALTAGSTCTLFACPDSSPPST</sequence>
<dbReference type="Proteomes" id="UP000324222">
    <property type="component" value="Unassembled WGS sequence"/>
</dbReference>
<dbReference type="AlphaFoldDB" id="A0A5B7GZR8"/>
<reference evidence="2 3" key="1">
    <citation type="submission" date="2019-05" db="EMBL/GenBank/DDBJ databases">
        <title>Another draft genome of Portunus trituberculatus and its Hox gene families provides insights of decapod evolution.</title>
        <authorList>
            <person name="Jeong J.-H."/>
            <person name="Song I."/>
            <person name="Kim S."/>
            <person name="Choi T."/>
            <person name="Kim D."/>
            <person name="Ryu S."/>
            <person name="Kim W."/>
        </authorList>
    </citation>
    <scope>NUCLEOTIDE SEQUENCE [LARGE SCALE GENOMIC DNA]</scope>
    <source>
        <tissue evidence="2">Muscle</tissue>
    </source>
</reference>
<gene>
    <name evidence="2" type="ORF">E2C01_059959</name>
</gene>
<feature type="region of interest" description="Disordered" evidence="1">
    <location>
        <begin position="98"/>
        <end position="123"/>
    </location>
</feature>
<organism evidence="2 3">
    <name type="scientific">Portunus trituberculatus</name>
    <name type="common">Swimming crab</name>
    <name type="synonym">Neptunus trituberculatus</name>
    <dbReference type="NCBI Taxonomy" id="210409"/>
    <lineage>
        <taxon>Eukaryota</taxon>
        <taxon>Metazoa</taxon>
        <taxon>Ecdysozoa</taxon>
        <taxon>Arthropoda</taxon>
        <taxon>Crustacea</taxon>
        <taxon>Multicrustacea</taxon>
        <taxon>Malacostraca</taxon>
        <taxon>Eumalacostraca</taxon>
        <taxon>Eucarida</taxon>
        <taxon>Decapoda</taxon>
        <taxon>Pleocyemata</taxon>
        <taxon>Brachyura</taxon>
        <taxon>Eubrachyura</taxon>
        <taxon>Portunoidea</taxon>
        <taxon>Portunidae</taxon>
        <taxon>Portuninae</taxon>
        <taxon>Portunus</taxon>
    </lineage>
</organism>
<proteinExistence type="predicted"/>